<evidence type="ECO:0000256" key="2">
    <source>
        <dbReference type="ARBA" id="ARBA00022692"/>
    </source>
</evidence>
<keyword evidence="2 5" id="KW-0812">Transmembrane</keyword>
<dbReference type="OrthoDB" id="194358at2759"/>
<dbReference type="HOGENOM" id="CLU_528960_0_0_1"/>
<name>A0A0D1YRW3_9EURO</name>
<dbReference type="InterPro" id="IPR045863">
    <property type="entry name" value="CorA_TM1_TM2"/>
</dbReference>
<evidence type="ECO:0000256" key="3">
    <source>
        <dbReference type="ARBA" id="ARBA00022989"/>
    </source>
</evidence>
<comment type="subcellular location">
    <subcellularLocation>
        <location evidence="1">Membrane</location>
        <topology evidence="1">Multi-pass membrane protein</topology>
    </subcellularLocation>
</comment>
<keyword evidence="4 5" id="KW-0472">Membrane</keyword>
<accession>A0A0D1YRW3</accession>
<protein>
    <submittedName>
        <fullName evidence="6">Uncharacterized protein</fullName>
    </submittedName>
</protein>
<evidence type="ECO:0000256" key="1">
    <source>
        <dbReference type="ARBA" id="ARBA00004141"/>
    </source>
</evidence>
<feature type="transmembrane region" description="Helical" evidence="5">
    <location>
        <begin position="404"/>
        <end position="423"/>
    </location>
</feature>
<dbReference type="Proteomes" id="UP000053599">
    <property type="component" value="Unassembled WGS sequence"/>
</dbReference>
<proteinExistence type="predicted"/>
<keyword evidence="3 5" id="KW-1133">Transmembrane helix</keyword>
<organism evidence="6 7">
    <name type="scientific">Exophiala sideris</name>
    <dbReference type="NCBI Taxonomy" id="1016849"/>
    <lineage>
        <taxon>Eukaryota</taxon>
        <taxon>Fungi</taxon>
        <taxon>Dikarya</taxon>
        <taxon>Ascomycota</taxon>
        <taxon>Pezizomycotina</taxon>
        <taxon>Eurotiomycetes</taxon>
        <taxon>Chaetothyriomycetidae</taxon>
        <taxon>Chaetothyriales</taxon>
        <taxon>Herpotrichiellaceae</taxon>
        <taxon>Exophiala</taxon>
    </lineage>
</organism>
<dbReference type="InterPro" id="IPR002523">
    <property type="entry name" value="MgTranspt_CorA/ZnTranspt_ZntB"/>
</dbReference>
<sequence length="515" mass="58596">MTSSIEDVDGWAKATMEQYLASVKKSPRLVNIFRWKVSLLENPSDDGDWPFVSTTHSEVDAVFVTIDRHGTLSTGDCRQFHYNWNTEPYNHVRDWIENITNTISTIRSSSNIGCCMLLFGLPYPLPRYVFACLVGTLGCLFETELNIFEELASAEMLLQPSMTVLAARMGYYSVFADVVWSPALAANCSRGVPFVLAFTKDLEVDLWSRDMFFDVLGAHSSKSTSVVEWTRHPGARWVLTNVLEAPNSTAVVVEQATEEQIQQASLRRVVEGLGRSLAEYCNFWIDWIEVTRDYGAHNAARKNLSDTVLDRDLASRRNLLLGDLDQYRDACKLFRVWQRVTEGKHDCIPRPKDLEALRTDWGECFRKAERYEQALTTRLQTDAALLSVEESIKSIKEAESVGRLTQLAFIFVPLTFTTGVFGMNITPFGGHAPMWIFWITATLVSVGALVLWSMSERLGKLAGFLADFLRDFLRKLRGFLDLLIPLRQNVWRIKAVWPKARRRLQQRLNALAGRR</sequence>
<dbReference type="AlphaFoldDB" id="A0A0D1YRW3"/>
<evidence type="ECO:0000256" key="4">
    <source>
        <dbReference type="ARBA" id="ARBA00023136"/>
    </source>
</evidence>
<dbReference type="EMBL" id="KN846954">
    <property type="protein sequence ID" value="KIV77683.1"/>
    <property type="molecule type" value="Genomic_DNA"/>
</dbReference>
<dbReference type="Gene3D" id="1.20.58.340">
    <property type="entry name" value="Magnesium transport protein CorA, transmembrane region"/>
    <property type="match status" value="1"/>
</dbReference>
<evidence type="ECO:0000313" key="6">
    <source>
        <dbReference type="EMBL" id="KIV77683.1"/>
    </source>
</evidence>
<dbReference type="GO" id="GO:0046873">
    <property type="term" value="F:metal ion transmembrane transporter activity"/>
    <property type="evidence" value="ECO:0007669"/>
    <property type="project" value="InterPro"/>
</dbReference>
<dbReference type="STRING" id="1016849.A0A0D1YRW3"/>
<dbReference type="GO" id="GO:0016020">
    <property type="term" value="C:membrane"/>
    <property type="evidence" value="ECO:0007669"/>
    <property type="project" value="UniProtKB-SubCell"/>
</dbReference>
<feature type="transmembrane region" description="Helical" evidence="5">
    <location>
        <begin position="435"/>
        <end position="454"/>
    </location>
</feature>
<gene>
    <name evidence="6" type="ORF">PV11_09466</name>
</gene>
<evidence type="ECO:0000256" key="5">
    <source>
        <dbReference type="SAM" id="Phobius"/>
    </source>
</evidence>
<dbReference type="SUPFAM" id="SSF144083">
    <property type="entry name" value="Magnesium transport protein CorA, transmembrane region"/>
    <property type="match status" value="1"/>
</dbReference>
<reference evidence="6 7" key="1">
    <citation type="submission" date="2015-01" db="EMBL/GenBank/DDBJ databases">
        <title>The Genome Sequence of Exophiala sideris CBS121828.</title>
        <authorList>
            <consortium name="The Broad Institute Genomics Platform"/>
            <person name="Cuomo C."/>
            <person name="de Hoog S."/>
            <person name="Gorbushina A."/>
            <person name="Stielow B."/>
            <person name="Teixiera M."/>
            <person name="Abouelleil A."/>
            <person name="Chapman S.B."/>
            <person name="Priest M."/>
            <person name="Young S.K."/>
            <person name="Wortman J."/>
            <person name="Nusbaum C."/>
            <person name="Birren B."/>
        </authorList>
    </citation>
    <scope>NUCLEOTIDE SEQUENCE [LARGE SCALE GENOMIC DNA]</scope>
    <source>
        <strain evidence="6 7">CBS 121828</strain>
    </source>
</reference>
<dbReference type="Pfam" id="PF01544">
    <property type="entry name" value="CorA"/>
    <property type="match status" value="1"/>
</dbReference>
<evidence type="ECO:0000313" key="7">
    <source>
        <dbReference type="Proteomes" id="UP000053599"/>
    </source>
</evidence>